<evidence type="ECO:0000256" key="1">
    <source>
        <dbReference type="ARBA" id="ARBA00004496"/>
    </source>
</evidence>
<keyword evidence="5" id="KW-0863">Zinc-finger</keyword>
<proteinExistence type="inferred from homology"/>
<comment type="subcellular location">
    <subcellularLocation>
        <location evidence="1">Cytoplasm</location>
    </subcellularLocation>
</comment>
<dbReference type="PANTHER" id="PTHR33059">
    <property type="entry name" value="FCS-LIKE ZINC FINGER 5"/>
    <property type="match status" value="1"/>
</dbReference>
<reference evidence="9 10" key="1">
    <citation type="submission" date="2023-12" db="EMBL/GenBank/DDBJ databases">
        <title>A high-quality genome assembly for Dillenia turbinata (Dilleniales).</title>
        <authorList>
            <person name="Chanderbali A."/>
        </authorList>
    </citation>
    <scope>NUCLEOTIDE SEQUENCE [LARGE SCALE GENOMIC DNA]</scope>
    <source>
        <strain evidence="9">LSX21</strain>
        <tissue evidence="9">Leaf</tissue>
    </source>
</reference>
<organism evidence="9 10">
    <name type="scientific">Dillenia turbinata</name>
    <dbReference type="NCBI Taxonomy" id="194707"/>
    <lineage>
        <taxon>Eukaryota</taxon>
        <taxon>Viridiplantae</taxon>
        <taxon>Streptophyta</taxon>
        <taxon>Embryophyta</taxon>
        <taxon>Tracheophyta</taxon>
        <taxon>Spermatophyta</taxon>
        <taxon>Magnoliopsida</taxon>
        <taxon>eudicotyledons</taxon>
        <taxon>Gunneridae</taxon>
        <taxon>Pentapetalae</taxon>
        <taxon>Dilleniales</taxon>
        <taxon>Dilleniaceae</taxon>
        <taxon>Dillenia</taxon>
    </lineage>
</organism>
<dbReference type="GO" id="GO:0005737">
    <property type="term" value="C:cytoplasm"/>
    <property type="evidence" value="ECO:0007669"/>
    <property type="project" value="UniProtKB-SubCell"/>
</dbReference>
<dbReference type="AlphaFoldDB" id="A0AAN8V5V5"/>
<comment type="caution">
    <text evidence="9">The sequence shown here is derived from an EMBL/GenBank/DDBJ whole genome shotgun (WGS) entry which is preliminary data.</text>
</comment>
<name>A0AAN8V5V5_9MAGN</name>
<evidence type="ECO:0000256" key="4">
    <source>
        <dbReference type="ARBA" id="ARBA00022723"/>
    </source>
</evidence>
<keyword evidence="10" id="KW-1185">Reference proteome</keyword>
<dbReference type="PROSITE" id="PS51795">
    <property type="entry name" value="ZF_FLZ"/>
    <property type="match status" value="1"/>
</dbReference>
<dbReference type="EMBL" id="JBAMMX010000017">
    <property type="protein sequence ID" value="KAK6924111.1"/>
    <property type="molecule type" value="Genomic_DNA"/>
</dbReference>
<feature type="region of interest" description="Disordered" evidence="7">
    <location>
        <begin position="123"/>
        <end position="168"/>
    </location>
</feature>
<feature type="zinc finger region" description="FLZ-type" evidence="6">
    <location>
        <begin position="85"/>
        <end position="129"/>
    </location>
</feature>
<evidence type="ECO:0000259" key="8">
    <source>
        <dbReference type="PROSITE" id="PS51795"/>
    </source>
</evidence>
<feature type="domain" description="FLZ-type" evidence="8">
    <location>
        <begin position="85"/>
        <end position="129"/>
    </location>
</feature>
<comment type="similarity">
    <text evidence="2">Belongs to the FLZ family.</text>
</comment>
<dbReference type="Pfam" id="PF04570">
    <property type="entry name" value="zf-FLZ"/>
    <property type="match status" value="1"/>
</dbReference>
<dbReference type="InterPro" id="IPR007650">
    <property type="entry name" value="Zf-FLZ_dom"/>
</dbReference>
<feature type="compositionally biased region" description="Low complexity" evidence="7">
    <location>
        <begin position="147"/>
        <end position="168"/>
    </location>
</feature>
<keyword evidence="3" id="KW-0963">Cytoplasm</keyword>
<sequence>MFLGKRRRPEIKRTMSMSGGMTVDLSGDHQEESGPSDHPQNIMIDENNNMSMGYYGLGLRQSGYEQNLSPRNYRRNSGDFIETAHFLRVCGLCKRRLAPGRDIYMYRGDTAFCSVECRERQMKQDEKKDKSLIAAASKSKKEHDNESSSSSSSTSEASVSKSETVSAA</sequence>
<dbReference type="Proteomes" id="UP001370490">
    <property type="component" value="Unassembled WGS sequence"/>
</dbReference>
<evidence type="ECO:0000256" key="7">
    <source>
        <dbReference type="SAM" id="MobiDB-lite"/>
    </source>
</evidence>
<evidence type="ECO:0000313" key="9">
    <source>
        <dbReference type="EMBL" id="KAK6924111.1"/>
    </source>
</evidence>
<accession>A0AAN8V5V5</accession>
<evidence type="ECO:0000256" key="6">
    <source>
        <dbReference type="PROSITE-ProRule" id="PRU01131"/>
    </source>
</evidence>
<dbReference type="PANTHER" id="PTHR33059:SF76">
    <property type="entry name" value="FCS-LIKE ZINC FINGER 7"/>
    <property type="match status" value="1"/>
</dbReference>
<evidence type="ECO:0000256" key="3">
    <source>
        <dbReference type="ARBA" id="ARBA00022490"/>
    </source>
</evidence>
<gene>
    <name evidence="9" type="ORF">RJ641_010311</name>
</gene>
<feature type="compositionally biased region" description="Basic residues" evidence="7">
    <location>
        <begin position="1"/>
        <end position="10"/>
    </location>
</feature>
<feature type="region of interest" description="Disordered" evidence="7">
    <location>
        <begin position="1"/>
        <end position="40"/>
    </location>
</feature>
<keyword evidence="4" id="KW-0479">Metal-binding</keyword>
<evidence type="ECO:0000256" key="5">
    <source>
        <dbReference type="ARBA" id="ARBA00022771"/>
    </source>
</evidence>
<dbReference type="GO" id="GO:0008270">
    <property type="term" value="F:zinc ion binding"/>
    <property type="evidence" value="ECO:0007669"/>
    <property type="project" value="UniProtKB-KW"/>
</dbReference>
<keyword evidence="5" id="KW-0862">Zinc</keyword>
<evidence type="ECO:0000256" key="2">
    <source>
        <dbReference type="ARBA" id="ARBA00009374"/>
    </source>
</evidence>
<protein>
    <submittedName>
        <fullName evidence="9">Zf-FLZ domain</fullName>
    </submittedName>
</protein>
<evidence type="ECO:0000313" key="10">
    <source>
        <dbReference type="Proteomes" id="UP001370490"/>
    </source>
</evidence>